<protein>
    <recommendedName>
        <fullName evidence="2">CTLH domain-containing protein</fullName>
    </recommendedName>
</protein>
<evidence type="ECO:0000256" key="1">
    <source>
        <dbReference type="SAM" id="MobiDB-lite"/>
    </source>
</evidence>
<proteinExistence type="predicted"/>
<feature type="region of interest" description="Disordered" evidence="1">
    <location>
        <begin position="415"/>
        <end position="448"/>
    </location>
</feature>
<feature type="compositionally biased region" description="Basic and acidic residues" evidence="1">
    <location>
        <begin position="415"/>
        <end position="430"/>
    </location>
</feature>
<evidence type="ECO:0000259" key="2">
    <source>
        <dbReference type="PROSITE" id="PS50897"/>
    </source>
</evidence>
<feature type="domain" description="CTLH" evidence="2">
    <location>
        <begin position="42"/>
        <end position="98"/>
    </location>
</feature>
<evidence type="ECO:0000313" key="4">
    <source>
        <dbReference type="Proteomes" id="UP001497512"/>
    </source>
</evidence>
<dbReference type="SMART" id="SM00668">
    <property type="entry name" value="CTLH"/>
    <property type="match status" value="2"/>
</dbReference>
<dbReference type="InterPro" id="IPR050618">
    <property type="entry name" value="Ubq-SigPath_Reg"/>
</dbReference>
<reference evidence="3" key="1">
    <citation type="submission" date="2024-02" db="EMBL/GenBank/DDBJ databases">
        <authorList>
            <consortium name="ELIXIR-Norway"/>
            <consortium name="Elixir Norway"/>
        </authorList>
    </citation>
    <scope>NUCLEOTIDE SEQUENCE</scope>
</reference>
<sequence>MEAQPVNLGALDALVLDYVETEFLVENCDASTISSASGNVNVRMAIHLIQTLMQSGRIMEAFNLMQEHAPVVLEDQHLLFQLHKQNFIELLRDGDKDCFAEALKCARTRLCPSALNAYPEAYEEFKGVLLALMYDKDDSTSPVSEEWSEARRFELAATITSTLKAQLRVYDPLLSLTLRYLISIHNGYCLQQGVPSSIVDVTAKVVLKDRDPPAMPHEGLLEAPSFNESDVQALAQAAGLSRQGALNSLRFTNGDLFAAFKNELSRLRVNFSMINELVKEYCIYRGLIGSGFQGRANGNSSLSIAMGTQSLSSPSVQQALDQNMAGNIFISSKFSHGHPHGVIGMGKLHDEALRTQSLSQEASSSQTENVEVSDVCMEEPEANATEDTCNFVVCSTSGSSCPYEINNVLKDNWTDKWQHGRPQPDTEAHENSTATVPSDRERSATHIDTMGPEDLVFAKYGKVLEVWHLADEGRIEEVIDEVNRLHPRFFEHSPQHLFRLKQVEFLKFVEDRNYCRALNIARVDLGPLAAKFPDLLQPLKETLLALAHPKGEPSLQLTPAGVQAAALHVALAESLGIVEPQLIAIMRTTLLSHTHWFKLQFCPDPFADLLCISKLKETELISRTMLTSVVVPKPVTGGDSSCLTSGSQSVVVPSDVPLFEETSILILMEFLALSRGDAVQLLVQYDGSVENVFAHLIS</sequence>
<keyword evidence="4" id="KW-1185">Reference proteome</keyword>
<dbReference type="InterPro" id="IPR024964">
    <property type="entry name" value="CTLH/CRA"/>
</dbReference>
<dbReference type="Pfam" id="PF10607">
    <property type="entry name" value="CTLH"/>
    <property type="match status" value="1"/>
</dbReference>
<accession>A0ABP0TMG4</accession>
<dbReference type="Proteomes" id="UP001497512">
    <property type="component" value="Chromosome 12"/>
</dbReference>
<organism evidence="3 4">
    <name type="scientific">Sphagnum troendelagicum</name>
    <dbReference type="NCBI Taxonomy" id="128251"/>
    <lineage>
        <taxon>Eukaryota</taxon>
        <taxon>Viridiplantae</taxon>
        <taxon>Streptophyta</taxon>
        <taxon>Embryophyta</taxon>
        <taxon>Bryophyta</taxon>
        <taxon>Sphagnophytina</taxon>
        <taxon>Sphagnopsida</taxon>
        <taxon>Sphagnales</taxon>
        <taxon>Sphagnaceae</taxon>
        <taxon>Sphagnum</taxon>
    </lineage>
</organism>
<dbReference type="InterPro" id="IPR006595">
    <property type="entry name" value="CTLH_C"/>
</dbReference>
<evidence type="ECO:0000313" key="3">
    <source>
        <dbReference type="EMBL" id="CAK9200163.1"/>
    </source>
</evidence>
<feature type="domain" description="CTLH" evidence="2">
    <location>
        <begin position="459"/>
        <end position="516"/>
    </location>
</feature>
<dbReference type="EMBL" id="OZ019904">
    <property type="protein sequence ID" value="CAK9200163.1"/>
    <property type="molecule type" value="Genomic_DNA"/>
</dbReference>
<dbReference type="PROSITE" id="PS50897">
    <property type="entry name" value="CTLH"/>
    <property type="match status" value="2"/>
</dbReference>
<gene>
    <name evidence="3" type="ORF">CSSPTR1EN2_LOCUS5299</name>
</gene>
<dbReference type="PANTHER" id="PTHR12864">
    <property type="entry name" value="RAN BINDING PROTEIN 9-RELATED"/>
    <property type="match status" value="1"/>
</dbReference>
<name>A0ABP0TMG4_9BRYO</name>